<proteinExistence type="predicted"/>
<name>B8AYD5_ORYSI</name>
<evidence type="ECO:0000313" key="2">
    <source>
        <dbReference type="Proteomes" id="UP000007015"/>
    </source>
</evidence>
<dbReference type="EMBL" id="CM000130">
    <property type="protein sequence ID" value="EEC78564.1"/>
    <property type="molecule type" value="Genomic_DNA"/>
</dbReference>
<protein>
    <submittedName>
        <fullName evidence="1">Uncharacterized protein</fullName>
    </submittedName>
</protein>
<dbReference type="Gramene" id="BGIOSGA019221-TA">
    <property type="protein sequence ID" value="BGIOSGA019221-PA"/>
    <property type="gene ID" value="BGIOSGA019221"/>
</dbReference>
<organism evidence="1 2">
    <name type="scientific">Oryza sativa subsp. indica</name>
    <name type="common">Rice</name>
    <dbReference type="NCBI Taxonomy" id="39946"/>
    <lineage>
        <taxon>Eukaryota</taxon>
        <taxon>Viridiplantae</taxon>
        <taxon>Streptophyta</taxon>
        <taxon>Embryophyta</taxon>
        <taxon>Tracheophyta</taxon>
        <taxon>Spermatophyta</taxon>
        <taxon>Magnoliopsida</taxon>
        <taxon>Liliopsida</taxon>
        <taxon>Poales</taxon>
        <taxon>Poaceae</taxon>
        <taxon>BOP clade</taxon>
        <taxon>Oryzoideae</taxon>
        <taxon>Oryzeae</taxon>
        <taxon>Oryzinae</taxon>
        <taxon>Oryza</taxon>
        <taxon>Oryza sativa</taxon>
    </lineage>
</organism>
<dbReference type="AlphaFoldDB" id="B8AYD5"/>
<keyword evidence="2" id="KW-1185">Reference proteome</keyword>
<reference evidence="1 2" key="1">
    <citation type="journal article" date="2005" name="PLoS Biol.">
        <title>The genomes of Oryza sativa: a history of duplications.</title>
        <authorList>
            <person name="Yu J."/>
            <person name="Wang J."/>
            <person name="Lin W."/>
            <person name="Li S."/>
            <person name="Li H."/>
            <person name="Zhou J."/>
            <person name="Ni P."/>
            <person name="Dong W."/>
            <person name="Hu S."/>
            <person name="Zeng C."/>
            <person name="Zhang J."/>
            <person name="Zhang Y."/>
            <person name="Li R."/>
            <person name="Xu Z."/>
            <person name="Li S."/>
            <person name="Li X."/>
            <person name="Zheng H."/>
            <person name="Cong L."/>
            <person name="Lin L."/>
            <person name="Yin J."/>
            <person name="Geng J."/>
            <person name="Li G."/>
            <person name="Shi J."/>
            <person name="Liu J."/>
            <person name="Lv H."/>
            <person name="Li J."/>
            <person name="Wang J."/>
            <person name="Deng Y."/>
            <person name="Ran L."/>
            <person name="Shi X."/>
            <person name="Wang X."/>
            <person name="Wu Q."/>
            <person name="Li C."/>
            <person name="Ren X."/>
            <person name="Wang J."/>
            <person name="Wang X."/>
            <person name="Li D."/>
            <person name="Liu D."/>
            <person name="Zhang X."/>
            <person name="Ji Z."/>
            <person name="Zhao W."/>
            <person name="Sun Y."/>
            <person name="Zhang Z."/>
            <person name="Bao J."/>
            <person name="Han Y."/>
            <person name="Dong L."/>
            <person name="Ji J."/>
            <person name="Chen P."/>
            <person name="Wu S."/>
            <person name="Liu J."/>
            <person name="Xiao Y."/>
            <person name="Bu D."/>
            <person name="Tan J."/>
            <person name="Yang L."/>
            <person name="Ye C."/>
            <person name="Zhang J."/>
            <person name="Xu J."/>
            <person name="Zhou Y."/>
            <person name="Yu Y."/>
            <person name="Zhang B."/>
            <person name="Zhuang S."/>
            <person name="Wei H."/>
            <person name="Liu B."/>
            <person name="Lei M."/>
            <person name="Yu H."/>
            <person name="Li Y."/>
            <person name="Xu H."/>
            <person name="Wei S."/>
            <person name="He X."/>
            <person name="Fang L."/>
            <person name="Zhang Z."/>
            <person name="Zhang Y."/>
            <person name="Huang X."/>
            <person name="Su Z."/>
            <person name="Tong W."/>
            <person name="Li J."/>
            <person name="Tong Z."/>
            <person name="Li S."/>
            <person name="Ye J."/>
            <person name="Wang L."/>
            <person name="Fang L."/>
            <person name="Lei T."/>
            <person name="Chen C."/>
            <person name="Chen H."/>
            <person name="Xu Z."/>
            <person name="Li H."/>
            <person name="Huang H."/>
            <person name="Zhang F."/>
            <person name="Xu H."/>
            <person name="Li N."/>
            <person name="Zhao C."/>
            <person name="Li S."/>
            <person name="Dong L."/>
            <person name="Huang Y."/>
            <person name="Li L."/>
            <person name="Xi Y."/>
            <person name="Qi Q."/>
            <person name="Li W."/>
            <person name="Zhang B."/>
            <person name="Hu W."/>
            <person name="Zhang Y."/>
            <person name="Tian X."/>
            <person name="Jiao Y."/>
            <person name="Liang X."/>
            <person name="Jin J."/>
            <person name="Gao L."/>
            <person name="Zheng W."/>
            <person name="Hao B."/>
            <person name="Liu S."/>
            <person name="Wang W."/>
            <person name="Yuan L."/>
            <person name="Cao M."/>
            <person name="McDermott J."/>
            <person name="Samudrala R."/>
            <person name="Wang J."/>
            <person name="Wong G.K."/>
            <person name="Yang H."/>
        </authorList>
    </citation>
    <scope>NUCLEOTIDE SEQUENCE [LARGE SCALE GENOMIC DNA]</scope>
    <source>
        <strain evidence="2">cv. 93-11</strain>
    </source>
</reference>
<dbReference type="HOGENOM" id="CLU_2100971_0_0_1"/>
<accession>B8AYD5</accession>
<dbReference type="Proteomes" id="UP000007015">
    <property type="component" value="Chromosome 5"/>
</dbReference>
<gene>
    <name evidence="1" type="ORF">OsI_18543</name>
</gene>
<evidence type="ECO:0000313" key="1">
    <source>
        <dbReference type="EMBL" id="EEC78564.1"/>
    </source>
</evidence>
<sequence>MRGEVEAEAPLPRELKLYYLFVYNRRLRHRSATAFLKATLGWAHRLLLAMRPISSGGGGAKRGARVFLLICFSDNRGAKKGKAEERCWSRWRQGRLLVRLPVTVQYKGSNIPLGLI</sequence>